<reference evidence="1" key="1">
    <citation type="submission" date="2022-07" db="EMBL/GenBank/DDBJ databases">
        <title>Gramela sediminis sp. nov., isolated from deep-sea sediment of the Indian Ocean.</title>
        <authorList>
            <person name="Shi H."/>
        </authorList>
    </citation>
    <scope>NUCLEOTIDE SEQUENCE</scope>
    <source>
        <strain evidence="1">GC03-9</strain>
    </source>
</reference>
<evidence type="ECO:0000313" key="1">
    <source>
        <dbReference type="EMBL" id="MCP9199127.1"/>
    </source>
</evidence>
<dbReference type="EMBL" id="JANCNS010000001">
    <property type="protein sequence ID" value="MCP9199127.1"/>
    <property type="molecule type" value="Genomic_DNA"/>
</dbReference>
<gene>
    <name evidence="1" type="ORF">MKO06_04350</name>
</gene>
<proteinExistence type="predicted"/>
<dbReference type="AlphaFoldDB" id="A0A9X2I4C1"/>
<dbReference type="RefSeq" id="WP_241549437.1">
    <property type="nucleotide sequence ID" value="NZ_JANCNS010000001.1"/>
</dbReference>
<dbReference type="Proteomes" id="UP001155280">
    <property type="component" value="Unassembled WGS sequence"/>
</dbReference>
<organism evidence="1 2">
    <name type="scientific">Christiangramia oceanisediminis</name>
    <dbReference type="NCBI Taxonomy" id="2920386"/>
    <lineage>
        <taxon>Bacteria</taxon>
        <taxon>Pseudomonadati</taxon>
        <taxon>Bacteroidota</taxon>
        <taxon>Flavobacteriia</taxon>
        <taxon>Flavobacteriales</taxon>
        <taxon>Flavobacteriaceae</taxon>
        <taxon>Christiangramia</taxon>
    </lineage>
</organism>
<name>A0A9X2I4C1_9FLAO</name>
<accession>A0A9X2I4C1</accession>
<protein>
    <recommendedName>
        <fullName evidence="3">Replication-associated protein G2P N-terminal domain-containing protein</fullName>
    </recommendedName>
</protein>
<keyword evidence="2" id="KW-1185">Reference proteome</keyword>
<evidence type="ECO:0008006" key="3">
    <source>
        <dbReference type="Google" id="ProtNLM"/>
    </source>
</evidence>
<evidence type="ECO:0000313" key="2">
    <source>
        <dbReference type="Proteomes" id="UP001155280"/>
    </source>
</evidence>
<sequence>MVDNMKLEIHWPARERNFFDYNEPLIHIGKDKRKFLITNPCNGENLELVADNRTPYCYIKGSWRRWYFGLKGSLSQDLNRRQFFEVAKEISKITGISIRAIMAGNIKKVELGFNVRLKREHDLFIPSLKRYGKLKRMIVEKETVKFLGTKLTFKCYDKGKQLLPKIAKRKIADKLNKCLLFMRLELELRSISATKFSYLKRPFDIYKNWDLLLDELCSIILTDIEKVDLFSSDLDFTQFPKTLTEFEKILMYKGIKNTGLDEVILWVNSRSLHKPKRSYNRKKIYEIFHSHKSSDKQYVITEINSRILSKAGFLK</sequence>
<comment type="caution">
    <text evidence="1">The sequence shown here is derived from an EMBL/GenBank/DDBJ whole genome shotgun (WGS) entry which is preliminary data.</text>
</comment>